<feature type="binding site" evidence="8">
    <location>
        <begin position="12"/>
        <end position="18"/>
    </location>
    <ligand>
        <name>GTP</name>
        <dbReference type="ChEBI" id="CHEBI:37565"/>
    </ligand>
</feature>
<evidence type="ECO:0000256" key="1">
    <source>
        <dbReference type="ARBA" id="ARBA00011738"/>
    </source>
</evidence>
<evidence type="ECO:0000256" key="3">
    <source>
        <dbReference type="ARBA" id="ARBA00022723"/>
    </source>
</evidence>
<comment type="cofactor">
    <cofactor evidence="8">
        <name>Mg(2+)</name>
        <dbReference type="ChEBI" id="CHEBI:18420"/>
    </cofactor>
    <text evidence="8">Binds 1 Mg(2+) ion per subunit.</text>
</comment>
<comment type="function">
    <text evidence="8">Plays an important role in the de novo pathway of purine nucleotide biosynthesis. Catalyzes the first committed step in the biosynthesis of AMP from IMP.</text>
</comment>
<evidence type="ECO:0000256" key="7">
    <source>
        <dbReference type="ARBA" id="ARBA00023134"/>
    </source>
</evidence>
<dbReference type="InterPro" id="IPR042111">
    <property type="entry name" value="Adenylosuccinate_synth_dom3"/>
</dbReference>
<feature type="binding site" description="in other chain" evidence="8">
    <location>
        <position position="227"/>
    </location>
    <ligand>
        <name>IMP</name>
        <dbReference type="ChEBI" id="CHEBI:58053"/>
        <note>ligand shared between dimeric partners</note>
    </ligand>
</feature>
<keyword evidence="3 8" id="KW-0479">Metal-binding</keyword>
<dbReference type="NCBIfam" id="TIGR00184">
    <property type="entry name" value="purA"/>
    <property type="match status" value="1"/>
</dbReference>
<feature type="binding site" evidence="8">
    <location>
        <begin position="416"/>
        <end position="418"/>
    </location>
    <ligand>
        <name>GTP</name>
        <dbReference type="ChEBI" id="CHEBI:37565"/>
    </ligand>
</feature>
<dbReference type="InterPro" id="IPR033128">
    <property type="entry name" value="Adenylosuccin_syn_Lys_AS"/>
</dbReference>
<dbReference type="SUPFAM" id="SSF52540">
    <property type="entry name" value="P-loop containing nucleoside triphosphate hydrolases"/>
    <property type="match status" value="1"/>
</dbReference>
<dbReference type="InterPro" id="IPR042109">
    <property type="entry name" value="Adenylosuccinate_synth_dom1"/>
</dbReference>
<dbReference type="PROSITE" id="PS00513">
    <property type="entry name" value="ADENYLOSUCCIN_SYN_2"/>
    <property type="match status" value="1"/>
</dbReference>
<dbReference type="PANTHER" id="PTHR11846">
    <property type="entry name" value="ADENYLOSUCCINATE SYNTHETASE"/>
    <property type="match status" value="1"/>
</dbReference>
<dbReference type="EMBL" id="WUEK01000005">
    <property type="protein sequence ID" value="MXG89757.1"/>
    <property type="molecule type" value="Genomic_DNA"/>
</dbReference>
<dbReference type="PROSITE" id="PS01266">
    <property type="entry name" value="ADENYLOSUCCIN_SYN_1"/>
    <property type="match status" value="1"/>
</dbReference>
<keyword evidence="12" id="KW-1185">Reference proteome</keyword>
<dbReference type="Gene3D" id="3.90.170.10">
    <property type="entry name" value="Adenylosuccinate Synthetase, subunit A, domain 3"/>
    <property type="match status" value="1"/>
</dbReference>
<dbReference type="FunFam" id="1.10.300.10:FF:000001">
    <property type="entry name" value="Adenylosuccinate synthetase"/>
    <property type="match status" value="1"/>
</dbReference>
<evidence type="ECO:0000256" key="9">
    <source>
        <dbReference type="PROSITE-ProRule" id="PRU10134"/>
    </source>
</evidence>
<dbReference type="FunFam" id="3.90.170.10:FF:000001">
    <property type="entry name" value="Adenylosuccinate synthetase"/>
    <property type="match status" value="1"/>
</dbReference>
<evidence type="ECO:0000256" key="8">
    <source>
        <dbReference type="HAMAP-Rule" id="MF_00011"/>
    </source>
</evidence>
<dbReference type="InterPro" id="IPR018220">
    <property type="entry name" value="Adenylosuccin_syn_GTP-bd"/>
</dbReference>
<gene>
    <name evidence="8" type="primary">purA</name>
    <name evidence="11" type="ORF">GRQ65_09360</name>
</gene>
<feature type="active site" description="Proton acceptor" evidence="8">
    <location>
        <position position="13"/>
    </location>
</feature>
<feature type="binding site" description="in other chain" evidence="8">
    <location>
        <position position="132"/>
    </location>
    <ligand>
        <name>IMP</name>
        <dbReference type="ChEBI" id="CHEBI:58053"/>
        <note>ligand shared between dimeric partners</note>
    </ligand>
</feature>
<dbReference type="GO" id="GO:0044208">
    <property type="term" value="P:'de novo' AMP biosynthetic process"/>
    <property type="evidence" value="ECO:0007669"/>
    <property type="project" value="UniProtKB-UniRule"/>
</dbReference>
<comment type="similarity">
    <text evidence="8 10">Belongs to the adenylosuccinate synthetase family.</text>
</comment>
<keyword evidence="7 8" id="KW-0342">GTP-binding</keyword>
<feature type="binding site" evidence="8">
    <location>
        <position position="40"/>
    </location>
    <ligand>
        <name>Mg(2+)</name>
        <dbReference type="ChEBI" id="CHEBI:18420"/>
    </ligand>
</feature>
<dbReference type="SMART" id="SM00788">
    <property type="entry name" value="Adenylsucc_synt"/>
    <property type="match status" value="1"/>
</dbReference>
<feature type="binding site" description="in other chain" evidence="8">
    <location>
        <position position="306"/>
    </location>
    <ligand>
        <name>IMP</name>
        <dbReference type="ChEBI" id="CHEBI:58053"/>
        <note>ligand shared between dimeric partners</note>
    </ligand>
</feature>
<comment type="subcellular location">
    <subcellularLocation>
        <location evidence="8">Cytoplasm</location>
    </subcellularLocation>
</comment>
<dbReference type="Pfam" id="PF00709">
    <property type="entry name" value="Adenylsucc_synt"/>
    <property type="match status" value="1"/>
</dbReference>
<evidence type="ECO:0000256" key="6">
    <source>
        <dbReference type="ARBA" id="ARBA00022842"/>
    </source>
</evidence>
<dbReference type="HAMAP" id="MF_00011">
    <property type="entry name" value="Adenylosucc_synth"/>
    <property type="match status" value="1"/>
</dbReference>
<comment type="caution">
    <text evidence="11">The sequence shown here is derived from an EMBL/GenBank/DDBJ whole genome shotgun (WGS) entry which is preliminary data.</text>
</comment>
<dbReference type="Proteomes" id="UP000473325">
    <property type="component" value="Unassembled WGS sequence"/>
</dbReference>
<dbReference type="Gene3D" id="1.10.300.10">
    <property type="entry name" value="Adenylosuccinate Synthetase, subunit A, domain 2"/>
    <property type="match status" value="1"/>
</dbReference>
<feature type="binding site" description="in other chain" evidence="8">
    <location>
        <position position="242"/>
    </location>
    <ligand>
        <name>IMP</name>
        <dbReference type="ChEBI" id="CHEBI:58053"/>
        <note>ligand shared between dimeric partners</note>
    </ligand>
</feature>
<dbReference type="InterPro" id="IPR027417">
    <property type="entry name" value="P-loop_NTPase"/>
</dbReference>
<evidence type="ECO:0000313" key="12">
    <source>
        <dbReference type="Proteomes" id="UP000473325"/>
    </source>
</evidence>
<feature type="binding site" evidence="8">
    <location>
        <begin position="302"/>
        <end position="308"/>
    </location>
    <ligand>
        <name>substrate</name>
    </ligand>
</feature>
<dbReference type="EC" id="6.3.4.4" evidence="8 10"/>
<dbReference type="GO" id="GO:0000287">
    <property type="term" value="F:magnesium ion binding"/>
    <property type="evidence" value="ECO:0007669"/>
    <property type="project" value="UniProtKB-UniRule"/>
</dbReference>
<feature type="binding site" evidence="8">
    <location>
        <begin position="334"/>
        <end position="336"/>
    </location>
    <ligand>
        <name>GTP</name>
        <dbReference type="ChEBI" id="CHEBI:37565"/>
    </ligand>
</feature>
<evidence type="ECO:0000256" key="10">
    <source>
        <dbReference type="RuleBase" id="RU000520"/>
    </source>
</evidence>
<dbReference type="GO" id="GO:0004019">
    <property type="term" value="F:adenylosuccinate synthase activity"/>
    <property type="evidence" value="ECO:0007669"/>
    <property type="project" value="UniProtKB-UniRule"/>
</dbReference>
<feature type="binding site" evidence="8">
    <location>
        <position position="308"/>
    </location>
    <ligand>
        <name>GTP</name>
        <dbReference type="ChEBI" id="CHEBI:37565"/>
    </ligand>
</feature>
<keyword evidence="8" id="KW-0963">Cytoplasm</keyword>
<evidence type="ECO:0000256" key="2">
    <source>
        <dbReference type="ARBA" id="ARBA00022598"/>
    </source>
</evidence>
<dbReference type="InterPro" id="IPR042110">
    <property type="entry name" value="Adenylosuccinate_synth_dom2"/>
</dbReference>
<dbReference type="GO" id="GO:0005525">
    <property type="term" value="F:GTP binding"/>
    <property type="evidence" value="ECO:0007669"/>
    <property type="project" value="UniProtKB-UniRule"/>
</dbReference>
<accession>A0A6L7EQR4</accession>
<dbReference type="UniPathway" id="UPA00075">
    <property type="reaction ID" value="UER00335"/>
</dbReference>
<feature type="binding site" evidence="8">
    <location>
        <position position="146"/>
    </location>
    <ligand>
        <name>IMP</name>
        <dbReference type="ChEBI" id="CHEBI:58053"/>
        <note>ligand shared between dimeric partners</note>
    </ligand>
</feature>
<dbReference type="InterPro" id="IPR001114">
    <property type="entry name" value="Adenylosuccinate_synthetase"/>
</dbReference>
<name>A0A6L7EQR4_9ACTN</name>
<evidence type="ECO:0000313" key="11">
    <source>
        <dbReference type="EMBL" id="MXG89757.1"/>
    </source>
</evidence>
<reference evidence="11 12" key="1">
    <citation type="submission" date="2019-12" db="EMBL/GenBank/DDBJ databases">
        <authorList>
            <person name="Kun Z."/>
        </authorList>
    </citation>
    <scope>NUCLEOTIDE SEQUENCE [LARGE SCALE GENOMIC DNA]</scope>
    <source>
        <strain evidence="11 12">YIM 123512</strain>
    </source>
</reference>
<dbReference type="NCBIfam" id="NF002223">
    <property type="entry name" value="PRK01117.1"/>
    <property type="match status" value="1"/>
</dbReference>
<keyword evidence="5 8" id="KW-0658">Purine biosynthesis</keyword>
<protein>
    <recommendedName>
        <fullName evidence="8 10">Adenylosuccinate synthetase</fullName>
        <shortName evidence="8">AMPSase</shortName>
        <shortName evidence="8">AdSS</shortName>
        <ecNumber evidence="8 10">6.3.4.4</ecNumber>
    </recommendedName>
    <alternativeName>
        <fullName evidence="8">IMP--aspartate ligase</fullName>
    </alternativeName>
</protein>
<comment type="catalytic activity">
    <reaction evidence="8 10">
        <text>IMP + L-aspartate + GTP = N(6)-(1,2-dicarboxyethyl)-AMP + GDP + phosphate + 2 H(+)</text>
        <dbReference type="Rhea" id="RHEA:15753"/>
        <dbReference type="ChEBI" id="CHEBI:15378"/>
        <dbReference type="ChEBI" id="CHEBI:29991"/>
        <dbReference type="ChEBI" id="CHEBI:37565"/>
        <dbReference type="ChEBI" id="CHEBI:43474"/>
        <dbReference type="ChEBI" id="CHEBI:57567"/>
        <dbReference type="ChEBI" id="CHEBI:58053"/>
        <dbReference type="ChEBI" id="CHEBI:58189"/>
        <dbReference type="EC" id="6.3.4.4"/>
    </reaction>
</comment>
<dbReference type="GO" id="GO:0005737">
    <property type="term" value="C:cytoplasm"/>
    <property type="evidence" value="ECO:0007669"/>
    <property type="project" value="UniProtKB-SubCell"/>
</dbReference>
<dbReference type="Gene3D" id="3.40.440.10">
    <property type="entry name" value="Adenylosuccinate Synthetase, subunit A, domain 1"/>
    <property type="match status" value="1"/>
</dbReference>
<dbReference type="RefSeq" id="WP_160877539.1">
    <property type="nucleotide sequence ID" value="NZ_WUEK01000005.1"/>
</dbReference>
<feature type="binding site" evidence="8">
    <location>
        <position position="13"/>
    </location>
    <ligand>
        <name>Mg(2+)</name>
        <dbReference type="ChEBI" id="CHEBI:18420"/>
    </ligand>
</feature>
<evidence type="ECO:0000256" key="4">
    <source>
        <dbReference type="ARBA" id="ARBA00022741"/>
    </source>
</evidence>
<dbReference type="CDD" id="cd03108">
    <property type="entry name" value="AdSS"/>
    <property type="match status" value="1"/>
</dbReference>
<feature type="binding site" evidence="8">
    <location>
        <begin position="40"/>
        <end position="42"/>
    </location>
    <ligand>
        <name>GTP</name>
        <dbReference type="ChEBI" id="CHEBI:37565"/>
    </ligand>
</feature>
<organism evidence="11 12">
    <name type="scientific">Nocardioides flavescens</name>
    <dbReference type="NCBI Taxonomy" id="2691959"/>
    <lineage>
        <taxon>Bacteria</taxon>
        <taxon>Bacillati</taxon>
        <taxon>Actinomycetota</taxon>
        <taxon>Actinomycetes</taxon>
        <taxon>Propionibacteriales</taxon>
        <taxon>Nocardioidaceae</taxon>
        <taxon>Nocardioides</taxon>
    </lineage>
</organism>
<feature type="active site" evidence="9">
    <location>
        <position position="143"/>
    </location>
</feature>
<dbReference type="AlphaFoldDB" id="A0A6L7EQR4"/>
<sequence>MPAIAIIGAQWGDEGKGKATDVLGSRVDYVVKFNGGNNAGHTVVIGQGESQQKYALHLLPSGILTPGVTPVIGNGVVIDLGVLFEEIDGLEARGVDTSLLKISASAHVIASYNRTLDKVTERFLGSRRLGTTGRGIGPTYADKMNRIGIRVQDLFDDGILRQKVEGVLELKGQILTKVYNRRAPEVDEIVEELSSYAERLAPYVVDSGLLLNQALDRGETVLLEAGQATLLDVDHGTYPFVTSSSATAGGACTGSGIPPTRLDRVIGIVKAYTTRVGEGPFPTELHDEFGEHLRTTGAEFGTTTGRPRRCGWYDTVIARYASRVNGVTDFTLTKLDVLTGLEKVPVCVAYDVDGVRHDEMPVNQSDFHHAKPIYEELDGWTEDISGCRTVEELPAAARAYVARVEELSGARISAIGVGPARDATIVVHDLA</sequence>
<feature type="binding site" description="in other chain" evidence="8">
    <location>
        <begin position="38"/>
        <end position="41"/>
    </location>
    <ligand>
        <name>IMP</name>
        <dbReference type="ChEBI" id="CHEBI:58053"/>
        <note>ligand shared between dimeric partners</note>
    </ligand>
</feature>
<comment type="subunit">
    <text evidence="1 8">Homodimer.</text>
</comment>
<dbReference type="PANTHER" id="PTHR11846:SF0">
    <property type="entry name" value="ADENYLOSUCCINATE SYNTHETASE"/>
    <property type="match status" value="1"/>
</dbReference>
<evidence type="ECO:0000256" key="5">
    <source>
        <dbReference type="ARBA" id="ARBA00022755"/>
    </source>
</evidence>
<feature type="active site" description="Proton donor" evidence="8">
    <location>
        <position position="41"/>
    </location>
</feature>
<keyword evidence="6 8" id="KW-0460">Magnesium</keyword>
<proteinExistence type="inferred from homology"/>
<keyword evidence="2 8" id="KW-0436">Ligase</keyword>
<dbReference type="GO" id="GO:0046040">
    <property type="term" value="P:IMP metabolic process"/>
    <property type="evidence" value="ECO:0007669"/>
    <property type="project" value="TreeGrafter"/>
</dbReference>
<feature type="binding site" description="in other chain" evidence="8">
    <location>
        <begin position="13"/>
        <end position="16"/>
    </location>
    <ligand>
        <name>IMP</name>
        <dbReference type="ChEBI" id="CHEBI:58053"/>
        <note>ligand shared between dimeric partners</note>
    </ligand>
</feature>
<keyword evidence="4 8" id="KW-0547">Nucleotide-binding</keyword>
<comment type="pathway">
    <text evidence="8 10">Purine metabolism; AMP biosynthesis via de novo pathway; AMP from IMP: step 1/2.</text>
</comment>